<dbReference type="SUPFAM" id="SSF52540">
    <property type="entry name" value="P-loop containing nucleoside triphosphate hydrolases"/>
    <property type="match status" value="1"/>
</dbReference>
<evidence type="ECO:0000313" key="2">
    <source>
        <dbReference type="Proteomes" id="UP000694621"/>
    </source>
</evidence>
<dbReference type="PANTHER" id="PTHR14241">
    <property type="entry name" value="INTERFERON-INDUCED PROTEIN 44"/>
    <property type="match status" value="1"/>
</dbReference>
<evidence type="ECO:0000313" key="1">
    <source>
        <dbReference type="Ensembl" id="ENSAMXP00005001785.1"/>
    </source>
</evidence>
<dbReference type="AlphaFoldDB" id="A0A8B9GRP7"/>
<dbReference type="PANTHER" id="PTHR14241:SF1">
    <property type="entry name" value="INTERFERON-INDUCED PROTEIN 44-RELATED"/>
    <property type="match status" value="1"/>
</dbReference>
<name>A0A8B9GRP7_ASTMX</name>
<sequence length="277" mass="31707">MITFELNEWRELQWKQDGMINTLRDFKIRNDKVKQLNFLVYGPVGAGKSSIINTIKTIFEGRQYISCLAAQDSAKSQTLKFKKCDVGNTKDGFLPFTFSDIMGVEKENQCGVQADDIISTLKGHVKDDYVFNPISPLSGPNDYYLEHPSLSDRMHCLVYVIAADKISLIDKDTIQKMQKVRGTANGMDLPQVVFMTRVDVACSLTKENLRHVYKSVKIEKKMEECSVTLGVPMNCIFPVRNYYKETDIIEDINCLMLHTLTKIVHFADDYVVEYTRK</sequence>
<dbReference type="Gene3D" id="3.40.50.300">
    <property type="entry name" value="P-loop containing nucleotide triphosphate hydrolases"/>
    <property type="match status" value="1"/>
</dbReference>
<evidence type="ECO:0008006" key="3">
    <source>
        <dbReference type="Google" id="ProtNLM"/>
    </source>
</evidence>
<dbReference type="Proteomes" id="UP000694621">
    <property type="component" value="Unplaced"/>
</dbReference>
<dbReference type="GO" id="GO:0006955">
    <property type="term" value="P:immune response"/>
    <property type="evidence" value="ECO:0007669"/>
    <property type="project" value="TreeGrafter"/>
</dbReference>
<protein>
    <recommendedName>
        <fullName evidence="3">G domain-containing protein</fullName>
    </recommendedName>
</protein>
<dbReference type="InterPro" id="IPR027417">
    <property type="entry name" value="P-loop_NTPase"/>
</dbReference>
<reference evidence="1" key="1">
    <citation type="submission" date="2025-08" db="UniProtKB">
        <authorList>
            <consortium name="Ensembl"/>
        </authorList>
    </citation>
    <scope>IDENTIFICATION</scope>
</reference>
<accession>A0A8B9GRP7</accession>
<dbReference type="Ensembl" id="ENSAMXT00005001978.1">
    <property type="protein sequence ID" value="ENSAMXP00005001785.1"/>
    <property type="gene ID" value="ENSAMXG00005001003.1"/>
</dbReference>
<organism evidence="1 2">
    <name type="scientific">Astyanax mexicanus</name>
    <name type="common">Blind cave fish</name>
    <name type="synonym">Astyanax fasciatus mexicanus</name>
    <dbReference type="NCBI Taxonomy" id="7994"/>
    <lineage>
        <taxon>Eukaryota</taxon>
        <taxon>Metazoa</taxon>
        <taxon>Chordata</taxon>
        <taxon>Craniata</taxon>
        <taxon>Vertebrata</taxon>
        <taxon>Euteleostomi</taxon>
        <taxon>Actinopterygii</taxon>
        <taxon>Neopterygii</taxon>
        <taxon>Teleostei</taxon>
        <taxon>Ostariophysi</taxon>
        <taxon>Characiformes</taxon>
        <taxon>Characoidei</taxon>
        <taxon>Acestrorhamphidae</taxon>
        <taxon>Acestrorhamphinae</taxon>
        <taxon>Astyanax</taxon>
    </lineage>
</organism>
<proteinExistence type="predicted"/>